<protein>
    <recommendedName>
        <fullName evidence="6">DUF5081 family protein</fullName>
    </recommendedName>
</protein>
<evidence type="ECO:0000313" key="3">
    <source>
        <dbReference type="EMBL" id="KSA80328.1"/>
    </source>
</evidence>
<evidence type="ECO:0008006" key="6">
    <source>
        <dbReference type="Google" id="ProtNLM"/>
    </source>
</evidence>
<dbReference type="AlphaFoldDB" id="A0A0D3Q4M3"/>
<dbReference type="EMBL" id="LALJ01000016">
    <property type="protein sequence ID" value="KMR36404.1"/>
    <property type="molecule type" value="Genomic_DNA"/>
</dbReference>
<evidence type="ECO:0000313" key="1">
    <source>
        <dbReference type="EMBL" id="KMR36404.1"/>
    </source>
</evidence>
<reference evidence="3" key="3">
    <citation type="journal article" date="2016" name="J. Infect. Dis.">
        <title>Comparative Genomics of Community-Associated Methicillin-Resistant Staphylococcus aureus Shows the Emergence of Clone ST8-USA300 in Geneva, Switzerland.</title>
        <authorList>
            <person name="Von Dach E."/>
            <person name="Diene S.M."/>
            <person name="Fankhauser C."/>
            <person name="Schrenzel J."/>
            <person name="Harbarth S."/>
            <person name="Francois P."/>
        </authorList>
    </citation>
    <scope>NUCLEOTIDE SEQUENCE</scope>
    <source>
        <strain evidence="3">MRSA_S26</strain>
    </source>
</reference>
<gene>
    <name evidence="3" type="ORF">ACR79_05945</name>
    <name evidence="2" type="ORF">EP54_07455</name>
    <name evidence="1" type="ORF">EQ90_08950</name>
    <name evidence="4" type="ORF">NCTC10702_00523</name>
</gene>
<name>A0A0D3Q4M3_STAAU</name>
<evidence type="ECO:0000313" key="4">
    <source>
        <dbReference type="EMBL" id="SUL31337.1"/>
    </source>
</evidence>
<accession>A0A1E8X9Y6</accession>
<evidence type="ECO:0000313" key="2">
    <source>
        <dbReference type="EMBL" id="KMR57143.1"/>
    </source>
</evidence>
<dbReference type="InterPro" id="IPR031682">
    <property type="entry name" value="EsaE"/>
</dbReference>
<dbReference type="EMBL" id="UHBY01000003">
    <property type="protein sequence ID" value="SUL31337.1"/>
    <property type="molecule type" value="Genomic_DNA"/>
</dbReference>
<dbReference type="Proteomes" id="UP000052129">
    <property type="component" value="Unassembled WGS sequence"/>
</dbReference>
<organism evidence="1">
    <name type="scientific">Staphylococcus aureus</name>
    <dbReference type="NCBI Taxonomy" id="1280"/>
    <lineage>
        <taxon>Bacteria</taxon>
        <taxon>Bacillati</taxon>
        <taxon>Bacillota</taxon>
        <taxon>Bacilli</taxon>
        <taxon>Bacillales</taxon>
        <taxon>Staphylococcaceae</taxon>
        <taxon>Staphylococcus</taxon>
    </lineage>
</organism>
<dbReference type="EMBL" id="LFVP01000003">
    <property type="protein sequence ID" value="KSA80328.1"/>
    <property type="molecule type" value="Genomic_DNA"/>
</dbReference>
<accession>A0A0D3Q4M3</accession>
<dbReference type="Proteomes" id="UP000254116">
    <property type="component" value="Unassembled WGS sequence"/>
</dbReference>
<sequence length="225" mass="26543">MMKDVKRIDYFSYEELTILGGSKLPLVNFELFDPSNFEEAKAALIEKELVTENDKLTDAGFKVATLVREYISAIVNIRINDMYFAPFSYEKDEYILLSRFKNNGFQIRIINKDIAWWSIVQSYPLLMRQEKSNDWDFKQIDDETLENLNNESIDTIGRVLEIEIYNHQGDPQQSLYNIYEQNDLLFIRYPLKDKVLNVHIGVINTFIRELFGFDTDENHINKAEE</sequence>
<dbReference type="Pfam" id="PF16887">
    <property type="entry name" value="DUF5081"/>
    <property type="match status" value="1"/>
</dbReference>
<reference evidence="4 5" key="4">
    <citation type="submission" date="2018-06" db="EMBL/GenBank/DDBJ databases">
        <authorList>
            <consortium name="Pathogen Informatics"/>
            <person name="Doyle S."/>
        </authorList>
    </citation>
    <scope>NUCLEOTIDE SEQUENCE [LARGE SCALE GENOMIC DNA]</scope>
    <source>
        <strain evidence="4 5">NCTC10702</strain>
    </source>
</reference>
<evidence type="ECO:0000313" key="5">
    <source>
        <dbReference type="Proteomes" id="UP000254116"/>
    </source>
</evidence>
<dbReference type="EMBL" id="LALQ01000027">
    <property type="protein sequence ID" value="KMR57143.1"/>
    <property type="molecule type" value="Genomic_DNA"/>
</dbReference>
<proteinExistence type="predicted"/>
<reference evidence="3" key="2">
    <citation type="submission" date="2015-06" db="EMBL/GenBank/DDBJ databases">
        <authorList>
            <person name="Diene S.M."/>
            <person name="Von Dach E."/>
            <person name="Fankhauser C."/>
            <person name="Schrenzel J."/>
            <person name="Harbarth S."/>
            <person name="Francois P."/>
        </authorList>
    </citation>
    <scope>NUCLEOTIDE SEQUENCE</scope>
    <source>
        <strain evidence="3">MRSA_S26</strain>
    </source>
</reference>
<reference evidence="1" key="1">
    <citation type="journal article" date="2015" name="J. Infect. Dis.">
        <title>Parallel Epidemics of Community-Associated Methicillin-Resistant Staphylococcus aureus USA300 Infection in North and South America.</title>
        <authorList>
            <person name="Planet P.J."/>
            <person name="Diaz L."/>
            <person name="Kolokotronis S.O."/>
            <person name="Narechania A."/>
            <person name="Reyes J."/>
            <person name="Xing G."/>
            <person name="Rincon S."/>
            <person name="Smith H."/>
            <person name="Panesso D."/>
            <person name="Ryan C."/>
            <person name="Smith D.P."/>
            <person name="Guzman M."/>
            <person name="Zurita J."/>
            <person name="Sebra R."/>
            <person name="Deikus G."/>
            <person name="Nolan R.L."/>
            <person name="Tenover F.C."/>
            <person name="Weinstock G.M."/>
            <person name="Robinson D.A."/>
            <person name="Arias C.A."/>
        </authorList>
    </citation>
    <scope>NUCLEOTIDE SEQUENCE</scope>
    <source>
        <strain evidence="1">CA15</strain>
        <strain evidence="2">M121</strain>
    </source>
</reference>